<comment type="cofactor">
    <cofactor evidence="1">
        <name>a divalent metal cation</name>
        <dbReference type="ChEBI" id="CHEBI:60240"/>
    </cofactor>
</comment>
<proteinExistence type="inferred from homology"/>
<evidence type="ECO:0000256" key="2">
    <source>
        <dbReference type="ARBA" id="ARBA00004123"/>
    </source>
</evidence>
<evidence type="ECO:0000313" key="10">
    <source>
        <dbReference type="EMBL" id="KAG9268331.1"/>
    </source>
</evidence>
<protein>
    <submittedName>
        <fullName evidence="10">Putative nuclease HARBI1</fullName>
    </submittedName>
</protein>
<evidence type="ECO:0000256" key="6">
    <source>
        <dbReference type="ARBA" id="ARBA00022801"/>
    </source>
</evidence>
<dbReference type="OrthoDB" id="10062286at2759"/>
<dbReference type="Pfam" id="PF13359">
    <property type="entry name" value="DDE_Tnp_4"/>
    <property type="match status" value="1"/>
</dbReference>
<keyword evidence="4" id="KW-0540">Nuclease</keyword>
<comment type="caution">
    <text evidence="10">The sequence shown here is derived from an EMBL/GenBank/DDBJ whole genome shotgun (WGS) entry which is preliminary data.</text>
</comment>
<dbReference type="InterPro" id="IPR027806">
    <property type="entry name" value="HARBI1_dom"/>
</dbReference>
<reference evidence="10 11" key="1">
    <citation type="submission" date="2021-07" db="EMBL/GenBank/DDBJ databases">
        <authorList>
            <person name="Imarazene B."/>
            <person name="Zahm M."/>
            <person name="Klopp C."/>
            <person name="Cabau C."/>
            <person name="Beille S."/>
            <person name="Jouanno E."/>
            <person name="Castinel A."/>
            <person name="Lluch J."/>
            <person name="Gil L."/>
            <person name="Kuchtly C."/>
            <person name="Lopez Roques C."/>
            <person name="Donnadieu C."/>
            <person name="Parrinello H."/>
            <person name="Journot L."/>
            <person name="Du K."/>
            <person name="Schartl M."/>
            <person name="Retaux S."/>
            <person name="Guiguen Y."/>
        </authorList>
    </citation>
    <scope>NUCLEOTIDE SEQUENCE [LARGE SCALE GENOMIC DNA]</scope>
    <source>
        <strain evidence="10">Pach_M1</strain>
        <tissue evidence="10">Testis</tissue>
    </source>
</reference>
<dbReference type="EMBL" id="JAICCE010000014">
    <property type="protein sequence ID" value="KAG9268331.1"/>
    <property type="molecule type" value="Genomic_DNA"/>
</dbReference>
<feature type="region of interest" description="Disordered" evidence="8">
    <location>
        <begin position="337"/>
        <end position="364"/>
    </location>
</feature>
<dbReference type="AlphaFoldDB" id="A0A8T2LHG2"/>
<accession>A0A8T2LHG2</accession>
<dbReference type="GO" id="GO:0004518">
    <property type="term" value="F:nuclease activity"/>
    <property type="evidence" value="ECO:0007669"/>
    <property type="project" value="UniProtKB-KW"/>
</dbReference>
<evidence type="ECO:0000256" key="1">
    <source>
        <dbReference type="ARBA" id="ARBA00001968"/>
    </source>
</evidence>
<keyword evidence="6" id="KW-0378">Hydrolase</keyword>
<feature type="compositionally biased region" description="Acidic residues" evidence="8">
    <location>
        <begin position="337"/>
        <end position="351"/>
    </location>
</feature>
<dbReference type="GO" id="GO:0046872">
    <property type="term" value="F:metal ion binding"/>
    <property type="evidence" value="ECO:0007669"/>
    <property type="project" value="UniProtKB-KW"/>
</dbReference>
<dbReference type="GO" id="GO:0016787">
    <property type="term" value="F:hydrolase activity"/>
    <property type="evidence" value="ECO:0007669"/>
    <property type="project" value="UniProtKB-KW"/>
</dbReference>
<evidence type="ECO:0000313" key="11">
    <source>
        <dbReference type="Proteomes" id="UP000752171"/>
    </source>
</evidence>
<evidence type="ECO:0000256" key="8">
    <source>
        <dbReference type="SAM" id="MobiDB-lite"/>
    </source>
</evidence>
<comment type="subcellular location">
    <subcellularLocation>
        <location evidence="2">Nucleus</location>
    </subcellularLocation>
</comment>
<evidence type="ECO:0000256" key="7">
    <source>
        <dbReference type="ARBA" id="ARBA00023242"/>
    </source>
</evidence>
<evidence type="ECO:0000256" key="4">
    <source>
        <dbReference type="ARBA" id="ARBA00022722"/>
    </source>
</evidence>
<evidence type="ECO:0000256" key="5">
    <source>
        <dbReference type="ARBA" id="ARBA00022723"/>
    </source>
</evidence>
<dbReference type="InterPro" id="IPR045249">
    <property type="entry name" value="HARBI1-like"/>
</dbReference>
<dbReference type="Proteomes" id="UP000752171">
    <property type="component" value="Unassembled WGS sequence"/>
</dbReference>
<dbReference type="PANTHER" id="PTHR22930:SF206">
    <property type="entry name" value="NUCLEASE HARBI1"/>
    <property type="match status" value="1"/>
</dbReference>
<dbReference type="PANTHER" id="PTHR22930">
    <property type="match status" value="1"/>
</dbReference>
<organism evidence="10 11">
    <name type="scientific">Astyanax mexicanus</name>
    <name type="common">Blind cave fish</name>
    <name type="synonym">Astyanax fasciatus mexicanus</name>
    <dbReference type="NCBI Taxonomy" id="7994"/>
    <lineage>
        <taxon>Eukaryota</taxon>
        <taxon>Metazoa</taxon>
        <taxon>Chordata</taxon>
        <taxon>Craniata</taxon>
        <taxon>Vertebrata</taxon>
        <taxon>Euteleostomi</taxon>
        <taxon>Actinopterygii</taxon>
        <taxon>Neopterygii</taxon>
        <taxon>Teleostei</taxon>
        <taxon>Ostariophysi</taxon>
        <taxon>Characiformes</taxon>
        <taxon>Characoidei</taxon>
        <taxon>Acestrorhamphidae</taxon>
        <taxon>Acestrorhamphinae</taxon>
        <taxon>Astyanax</taxon>
    </lineage>
</organism>
<dbReference type="GO" id="GO:0005634">
    <property type="term" value="C:nucleus"/>
    <property type="evidence" value="ECO:0007669"/>
    <property type="project" value="UniProtKB-SubCell"/>
</dbReference>
<keyword evidence="7" id="KW-0539">Nucleus</keyword>
<gene>
    <name evidence="10" type="primary">HARBI1</name>
    <name evidence="10" type="ORF">AMEX_G17294</name>
</gene>
<evidence type="ECO:0000259" key="9">
    <source>
        <dbReference type="Pfam" id="PF13359"/>
    </source>
</evidence>
<sequence length="387" mass="42991">MSYLSIIKAKNSARRKRTTRRSALLSKTAIAAFILEFSADCRLPYCQLNMSTPILQEYFGEGELKKDFRLSRESANTLVHTLEGQHDHGWGKALEVGIFLYWLASATSYHVVSEAFDVPQTTVYDVVHRTAECIMAVFKRVVHFPSPEELEAIGAGFCRLAGSPAFHHVVGSIDGSHIRIKPPGEFKEDYFNRKLFYSIQLQAICDHSGRFLNVFSGVPGSVHDARVLKLSSVYVQQLYPPPGWCILGDGGYPCLSSPICLMTPFREPVQNPVQARYNRHLSKARSVVERSFGMMKTRWRSIFFKALEVKFTFAPVVVSCCAFLHNLCLSNGDIVESAEGEPEEEPGEAEAEEHTSAAQPGDGLRDRLAAAVSAPGAAISALREHDY</sequence>
<feature type="domain" description="DDE Tnp4" evidence="9">
    <location>
        <begin position="173"/>
        <end position="326"/>
    </location>
</feature>
<evidence type="ECO:0000256" key="3">
    <source>
        <dbReference type="ARBA" id="ARBA00006958"/>
    </source>
</evidence>
<comment type="similarity">
    <text evidence="3">Belongs to the HARBI1 family.</text>
</comment>
<name>A0A8T2LHG2_ASTMX</name>
<keyword evidence="5" id="KW-0479">Metal-binding</keyword>